<evidence type="ECO:0000256" key="3">
    <source>
        <dbReference type="ARBA" id="ARBA00022759"/>
    </source>
</evidence>
<dbReference type="GO" id="GO:0046872">
    <property type="term" value="F:metal ion binding"/>
    <property type="evidence" value="ECO:0007669"/>
    <property type="project" value="UniProtKB-KW"/>
</dbReference>
<feature type="domain" description="DNA/RNA non-specific endonuclease/pyrophosphatase/phosphodiesterase" evidence="6">
    <location>
        <begin position="123"/>
        <end position="360"/>
    </location>
</feature>
<dbReference type="GO" id="GO:0004521">
    <property type="term" value="F:RNA endonuclease activity"/>
    <property type="evidence" value="ECO:0007669"/>
    <property type="project" value="TreeGrafter"/>
</dbReference>
<dbReference type="eggNOG" id="ENOG502S2JM">
    <property type="taxonomic scope" value="Eukaryota"/>
</dbReference>
<dbReference type="SUPFAM" id="SSF54060">
    <property type="entry name" value="His-Me finger endonucleases"/>
    <property type="match status" value="1"/>
</dbReference>
<dbReference type="GO" id="GO:0006309">
    <property type="term" value="P:apoptotic DNA fragmentation"/>
    <property type="evidence" value="ECO:0007669"/>
    <property type="project" value="TreeGrafter"/>
</dbReference>
<evidence type="ECO:0000259" key="6">
    <source>
        <dbReference type="SMART" id="SM00892"/>
    </source>
</evidence>
<dbReference type="InterPro" id="IPR044925">
    <property type="entry name" value="His-Me_finger_sf"/>
</dbReference>
<dbReference type="OMA" id="IACASHT"/>
<dbReference type="InterPro" id="IPR044929">
    <property type="entry name" value="DNA/RNA_non-sp_Endonuclease_sf"/>
</dbReference>
<dbReference type="Pfam" id="PF01223">
    <property type="entry name" value="Endonuclease_NS"/>
    <property type="match status" value="1"/>
</dbReference>
<dbReference type="InParanoid" id="B0WUW0"/>
<dbReference type="VEuPathDB" id="VectorBase:CPIJ011184"/>
<reference evidence="8" key="2">
    <citation type="submission" date="2021-02" db="UniProtKB">
        <authorList>
            <consortium name="EnsemblMetazoa"/>
        </authorList>
    </citation>
    <scope>IDENTIFICATION</scope>
    <source>
        <strain evidence="8">JHB</strain>
    </source>
</reference>
<evidence type="ECO:0000256" key="4">
    <source>
        <dbReference type="PIRSR" id="PIRSR640255-1"/>
    </source>
</evidence>
<evidence type="ECO:0000313" key="9">
    <source>
        <dbReference type="Proteomes" id="UP000002320"/>
    </source>
</evidence>
<dbReference type="KEGG" id="cqu:CpipJ_CPIJ011184"/>
<sequence length="379" mass="40696">MNNCDNFQKKCTVNINTALQSPEPVFFRNNLLWAPAGPSLVWSAGETTAISCQSGTLSGFTVSSTSITCRSGTSFTVGGTVLDSSALTCSTRVTGELEVTSTVCGGGSGQLRNIGFRNSSGQMVTYIQSCYNVKTASVFYTRHVIPGRAIKYAISEAYRPAFKVTGTASTVSPATSYTTAQQSSRLATLLGSQAQADKYITSSSFMSRGHLSPDADGIFRPWQWATYYYVNVAPQWQAVNAGNWLRVEDAVRAVSNRLQEDVLIFTGNQGIMTLPNVSGQQIPITLEAGGIQTPKWYWKIVKSPSTNAGIALVTNNDPFRTSMPATEMLCSNVCATYGWANANYANFAQGYTYCCTVAALMKAIPAIPVEASVSNVLAF</sequence>
<proteinExistence type="inferred from homology"/>
<dbReference type="FunFam" id="3.40.570.10:FF:000007">
    <property type="entry name" value="Alkaline nuclease"/>
    <property type="match status" value="1"/>
</dbReference>
<gene>
    <name evidence="8" type="primary">6043536</name>
    <name evidence="7" type="ORF">CpipJ_CPIJ011184</name>
</gene>
<dbReference type="InterPro" id="IPR001604">
    <property type="entry name" value="Endo_G_ENPP1-like_dom"/>
</dbReference>
<dbReference type="EnsemblMetazoa" id="CPIJ011184-RA">
    <property type="protein sequence ID" value="CPIJ011184-PA"/>
    <property type="gene ID" value="CPIJ011184"/>
</dbReference>
<dbReference type="Proteomes" id="UP000002320">
    <property type="component" value="Unassembled WGS sequence"/>
</dbReference>
<dbReference type="STRING" id="7176.B0WUW0"/>
<feature type="binding site" evidence="5">
    <location>
        <position position="240"/>
    </location>
    <ligand>
        <name>Mg(2+)</name>
        <dbReference type="ChEBI" id="CHEBI:18420"/>
        <note>catalytic</note>
    </ligand>
</feature>
<keyword evidence="5" id="KW-0479">Metal-binding</keyword>
<dbReference type="GO" id="GO:0005634">
    <property type="term" value="C:nucleus"/>
    <property type="evidence" value="ECO:0007669"/>
    <property type="project" value="TreeGrafter"/>
</dbReference>
<dbReference type="PANTHER" id="PTHR13966">
    <property type="entry name" value="ENDONUCLEASE RELATED"/>
    <property type="match status" value="1"/>
</dbReference>
<protein>
    <submittedName>
        <fullName evidence="7">Deoxyribonuclease I</fullName>
    </submittedName>
</protein>
<evidence type="ECO:0000313" key="8">
    <source>
        <dbReference type="EnsemblMetazoa" id="CPIJ011184-PA"/>
    </source>
</evidence>
<keyword evidence="3" id="KW-0255">Endonuclease</keyword>
<keyword evidence="9" id="KW-1185">Reference proteome</keyword>
<dbReference type="EMBL" id="DS232111">
    <property type="protein sequence ID" value="EDS35103.1"/>
    <property type="molecule type" value="Genomic_DNA"/>
</dbReference>
<dbReference type="OrthoDB" id="8194122at2759"/>
<feature type="active site" description="Proton acceptor" evidence="4">
    <location>
        <position position="210"/>
    </location>
</feature>
<evidence type="ECO:0000256" key="2">
    <source>
        <dbReference type="ARBA" id="ARBA00022722"/>
    </source>
</evidence>
<organism>
    <name type="scientific">Culex quinquefasciatus</name>
    <name type="common">Southern house mosquito</name>
    <name type="synonym">Culex pungens</name>
    <dbReference type="NCBI Taxonomy" id="7176"/>
    <lineage>
        <taxon>Eukaryota</taxon>
        <taxon>Metazoa</taxon>
        <taxon>Ecdysozoa</taxon>
        <taxon>Arthropoda</taxon>
        <taxon>Hexapoda</taxon>
        <taxon>Insecta</taxon>
        <taxon>Pterygota</taxon>
        <taxon>Neoptera</taxon>
        <taxon>Endopterygota</taxon>
        <taxon>Diptera</taxon>
        <taxon>Nematocera</taxon>
        <taxon>Culicoidea</taxon>
        <taxon>Culicidae</taxon>
        <taxon>Culicinae</taxon>
        <taxon>Culicini</taxon>
        <taxon>Culex</taxon>
        <taxon>Culex</taxon>
    </lineage>
</organism>
<evidence type="ECO:0000256" key="1">
    <source>
        <dbReference type="ARBA" id="ARBA00010052"/>
    </source>
</evidence>
<dbReference type="GO" id="GO:0005743">
    <property type="term" value="C:mitochondrial inner membrane"/>
    <property type="evidence" value="ECO:0007669"/>
    <property type="project" value="TreeGrafter"/>
</dbReference>
<dbReference type="PANTHER" id="PTHR13966:SF17">
    <property type="entry name" value="ENDONUCLEASE-RELATED"/>
    <property type="match status" value="1"/>
</dbReference>
<reference evidence="7" key="1">
    <citation type="submission" date="2007-03" db="EMBL/GenBank/DDBJ databases">
        <title>Annotation of Culex pipiens quinquefasciatus.</title>
        <authorList>
            <consortium name="The Broad Institute Genome Sequencing Platform"/>
            <person name="Atkinson P.W."/>
            <person name="Hemingway J."/>
            <person name="Christensen B.M."/>
            <person name="Higgs S."/>
            <person name="Kodira C."/>
            <person name="Hannick L."/>
            <person name="Megy K."/>
            <person name="O'Leary S."/>
            <person name="Pearson M."/>
            <person name="Haas B.J."/>
            <person name="Mauceli E."/>
            <person name="Wortman J.R."/>
            <person name="Lee N.H."/>
            <person name="Guigo R."/>
            <person name="Stanke M."/>
            <person name="Alvarado L."/>
            <person name="Amedeo P."/>
            <person name="Antoine C.H."/>
            <person name="Arensburger P."/>
            <person name="Bidwell S.L."/>
            <person name="Crawford M."/>
            <person name="Camaro F."/>
            <person name="Devon K."/>
            <person name="Engels R."/>
            <person name="Hammond M."/>
            <person name="Howarth C."/>
            <person name="Koehrsen M."/>
            <person name="Lawson D."/>
            <person name="Montgomery P."/>
            <person name="Nene V."/>
            <person name="Nusbaum C."/>
            <person name="Puiu D."/>
            <person name="Romero-Severson J."/>
            <person name="Severson D.W."/>
            <person name="Shumway M."/>
            <person name="Sisk P."/>
            <person name="Stolte C."/>
            <person name="Zeng Q."/>
            <person name="Eisenstadt E."/>
            <person name="Fraser-Liggett C."/>
            <person name="Strausberg R."/>
            <person name="Galagan J."/>
            <person name="Birren B."/>
            <person name="Collins F.H."/>
        </authorList>
    </citation>
    <scope>NUCLEOTIDE SEQUENCE [LARGE SCALE GENOMIC DNA]</scope>
    <source>
        <strain evidence="7">JHB</strain>
    </source>
</reference>
<dbReference type="VEuPathDB" id="VectorBase:CQUJHB005415"/>
<dbReference type="InterPro" id="IPR040255">
    <property type="entry name" value="Non-specific_endonuclease"/>
</dbReference>
<dbReference type="AlphaFoldDB" id="B0WUW0"/>
<keyword evidence="2" id="KW-0540">Nuclease</keyword>
<keyword evidence="3" id="KW-0378">Hydrolase</keyword>
<name>B0WUW0_CULQU</name>
<comment type="similarity">
    <text evidence="1">Belongs to the DNA/RNA non-specific endonuclease family.</text>
</comment>
<dbReference type="SMART" id="SM00892">
    <property type="entry name" value="Endonuclease_NS"/>
    <property type="match status" value="1"/>
</dbReference>
<dbReference type="Gene3D" id="3.40.570.10">
    <property type="entry name" value="Extracellular Endonuclease, subunit A"/>
    <property type="match status" value="1"/>
</dbReference>
<accession>B0WUW0</accession>
<dbReference type="GO" id="GO:0003676">
    <property type="term" value="F:nucleic acid binding"/>
    <property type="evidence" value="ECO:0007669"/>
    <property type="project" value="InterPro"/>
</dbReference>
<dbReference type="HOGENOM" id="CLU_048495_1_0_1"/>
<dbReference type="GO" id="GO:0000014">
    <property type="term" value="F:single-stranded DNA endodeoxyribonuclease activity"/>
    <property type="evidence" value="ECO:0007669"/>
    <property type="project" value="TreeGrafter"/>
</dbReference>
<evidence type="ECO:0000256" key="5">
    <source>
        <dbReference type="PIRSR" id="PIRSR640255-2"/>
    </source>
</evidence>
<evidence type="ECO:0000313" key="7">
    <source>
        <dbReference type="EMBL" id="EDS35103.1"/>
    </source>
</evidence>